<dbReference type="Gene3D" id="1.10.3730.20">
    <property type="match status" value="1"/>
</dbReference>
<evidence type="ECO:0000313" key="2">
    <source>
        <dbReference type="EMBL" id="MDQ2094593.1"/>
    </source>
</evidence>
<reference evidence="2" key="1">
    <citation type="submission" date="2022-07" db="EMBL/GenBank/DDBJ databases">
        <authorList>
            <person name="Otstavnykh N."/>
            <person name="Isaeva M."/>
            <person name="Bystritskaya E."/>
        </authorList>
    </citation>
    <scope>NUCLEOTIDE SEQUENCE</scope>
    <source>
        <strain evidence="2">10Alg 79</strain>
    </source>
</reference>
<proteinExistence type="predicted"/>
<protein>
    <submittedName>
        <fullName evidence="2">5-aminolevulinate synthase</fullName>
    </submittedName>
</protein>
<accession>A0AAJ1UBG7</accession>
<feature type="transmembrane region" description="Helical" evidence="1">
    <location>
        <begin position="36"/>
        <end position="55"/>
    </location>
</feature>
<feature type="transmembrane region" description="Helical" evidence="1">
    <location>
        <begin position="67"/>
        <end position="89"/>
    </location>
</feature>
<sequence>MDAVQLKTYGFVLAAALGYALATVGMKLAAGSASHAGNWTLLALALLLLGFFAATHSEMTLMREVHLGALYLLIIAVETLVVLVYAWIIGEGLGPRDMLGGGLVLAGALIIGH</sequence>
<keyword evidence="1" id="KW-0472">Membrane</keyword>
<dbReference type="AlphaFoldDB" id="A0AAJ1UBG7"/>
<reference evidence="2" key="2">
    <citation type="submission" date="2023-04" db="EMBL/GenBank/DDBJ databases">
        <title>'Rhodoalgimonas zhirmunskyi' gen. nov., isolated from a red alga.</title>
        <authorList>
            <person name="Nedashkovskaya O.I."/>
            <person name="Otstavnykh N.Y."/>
            <person name="Bystritskaya E.P."/>
            <person name="Balabanova L.A."/>
            <person name="Isaeva M.P."/>
        </authorList>
    </citation>
    <scope>NUCLEOTIDE SEQUENCE</scope>
    <source>
        <strain evidence="2">10Alg 79</strain>
    </source>
</reference>
<feature type="transmembrane region" description="Helical" evidence="1">
    <location>
        <begin position="9"/>
        <end position="30"/>
    </location>
</feature>
<evidence type="ECO:0000256" key="1">
    <source>
        <dbReference type="SAM" id="Phobius"/>
    </source>
</evidence>
<dbReference type="EMBL" id="JANFFA010000003">
    <property type="protein sequence ID" value="MDQ2094593.1"/>
    <property type="molecule type" value="Genomic_DNA"/>
</dbReference>
<comment type="caution">
    <text evidence="2">The sequence shown here is derived from an EMBL/GenBank/DDBJ whole genome shotgun (WGS) entry which is preliminary data.</text>
</comment>
<keyword evidence="1" id="KW-1133">Transmembrane helix</keyword>
<name>A0AAJ1UBG7_9RHOB</name>
<keyword evidence="1" id="KW-0812">Transmembrane</keyword>
<dbReference type="Proteomes" id="UP001227162">
    <property type="component" value="Unassembled WGS sequence"/>
</dbReference>
<keyword evidence="3" id="KW-1185">Reference proteome</keyword>
<gene>
    <name evidence="2" type="ORF">NOI20_10775</name>
</gene>
<organism evidence="2 3">
    <name type="scientific">Rhodalgimonas zhirmunskyi</name>
    <dbReference type="NCBI Taxonomy" id="2964767"/>
    <lineage>
        <taxon>Bacteria</taxon>
        <taxon>Pseudomonadati</taxon>
        <taxon>Pseudomonadota</taxon>
        <taxon>Alphaproteobacteria</taxon>
        <taxon>Rhodobacterales</taxon>
        <taxon>Roseobacteraceae</taxon>
        <taxon>Rhodalgimonas</taxon>
    </lineage>
</organism>
<evidence type="ECO:0000313" key="3">
    <source>
        <dbReference type="Proteomes" id="UP001227162"/>
    </source>
</evidence>
<dbReference type="RefSeq" id="WP_317626219.1">
    <property type="nucleotide sequence ID" value="NZ_JANFFA010000003.1"/>
</dbReference>